<evidence type="ECO:0000256" key="2">
    <source>
        <dbReference type="ARBA" id="ARBA00004906"/>
    </source>
</evidence>
<dbReference type="GO" id="GO:0061630">
    <property type="term" value="F:ubiquitin protein ligase activity"/>
    <property type="evidence" value="ECO:0007669"/>
    <property type="project" value="UniProtKB-UniRule"/>
</dbReference>
<dbReference type="Pfam" id="PF04564">
    <property type="entry name" value="U-box"/>
    <property type="match status" value="1"/>
</dbReference>
<evidence type="ECO:0000259" key="6">
    <source>
        <dbReference type="PROSITE" id="PS51698"/>
    </source>
</evidence>
<dbReference type="Gene3D" id="1.25.10.10">
    <property type="entry name" value="Leucine-rich Repeat Variant"/>
    <property type="match status" value="1"/>
</dbReference>
<evidence type="ECO:0000256" key="1">
    <source>
        <dbReference type="ARBA" id="ARBA00000900"/>
    </source>
</evidence>
<evidence type="ECO:0000256" key="3">
    <source>
        <dbReference type="ARBA" id="ARBA00022679"/>
    </source>
</evidence>
<dbReference type="InterPro" id="IPR058678">
    <property type="entry name" value="ARM_PUB"/>
</dbReference>
<dbReference type="Pfam" id="PF25598">
    <property type="entry name" value="ARM_PUB"/>
    <property type="match status" value="1"/>
</dbReference>
<dbReference type="PANTHER" id="PTHR22849:SF168">
    <property type="entry name" value="U-BOX DOMAIN-CONTAINING PROTEIN"/>
    <property type="match status" value="1"/>
</dbReference>
<proteinExistence type="predicted"/>
<dbReference type="InterPro" id="IPR045185">
    <property type="entry name" value="PUB22/23/24-like"/>
</dbReference>
<dbReference type="InterPro" id="IPR011989">
    <property type="entry name" value="ARM-like"/>
</dbReference>
<dbReference type="PANTHER" id="PTHR22849">
    <property type="entry name" value="WDSAM1 PROTEIN"/>
    <property type="match status" value="1"/>
</dbReference>
<dbReference type="CDD" id="cd16664">
    <property type="entry name" value="RING-Ubox_PUB"/>
    <property type="match status" value="1"/>
</dbReference>
<dbReference type="SUPFAM" id="SSF57850">
    <property type="entry name" value="RING/U-box"/>
    <property type="match status" value="1"/>
</dbReference>
<sequence length="400" mass="43234">MSAEVPHYFLCPISLDVMRDPVTLATGITYERASIERWLFSDDKGTCPVTRRALAPVEREATPNHTLRRLIQAWCAAHQVERFPTPRPPLDSSRVAALVDEGRSGSGRGEAAAVREMRAAAAESERNRRCVEATPGAVEFLASIVAKHSPTSSPADDALGLLVALKPSEKSLARVLEKQAEFLDTLTTVLRRPSYRSRTHGILLLKLVASSTPPARLAAARPDLVREVVRVVADRVSSKAVRAALHVLCRLCPWGRNRVKAVEAGAVPALVELLLDEGGRRATELAVVAVDHLCGCAEGRAELVAHPAGLAVVAKKAGRVSPASTESAVRTLHAVARHSPTKAVLQEMLAVGVVAKLLLVLQVETGERARVRAKEMLRAHARVWKDSPCLHEHLKATYPS</sequence>
<keyword evidence="3 5" id="KW-0808">Transferase</keyword>
<dbReference type="InterPro" id="IPR045210">
    <property type="entry name" value="RING-Ubox_PUB"/>
</dbReference>
<dbReference type="EMBL" id="BQKI01000001">
    <property type="protein sequence ID" value="GJM85192.1"/>
    <property type="molecule type" value="Genomic_DNA"/>
</dbReference>
<evidence type="ECO:0000256" key="5">
    <source>
        <dbReference type="RuleBase" id="RU369093"/>
    </source>
</evidence>
<dbReference type="Proteomes" id="UP001054889">
    <property type="component" value="Unassembled WGS sequence"/>
</dbReference>
<dbReference type="PROSITE" id="PS51698">
    <property type="entry name" value="U_BOX"/>
    <property type="match status" value="1"/>
</dbReference>
<reference evidence="7" key="2">
    <citation type="submission" date="2021-12" db="EMBL/GenBank/DDBJ databases">
        <title>Resequencing data analysis of finger millet.</title>
        <authorList>
            <person name="Hatakeyama M."/>
            <person name="Aluri S."/>
            <person name="Balachadran M.T."/>
            <person name="Sivarajan S.R."/>
            <person name="Poveda L."/>
            <person name="Shimizu-Inatsugi R."/>
            <person name="Schlapbach R."/>
            <person name="Sreeman S.M."/>
            <person name="Shimizu K.K."/>
        </authorList>
    </citation>
    <scope>NUCLEOTIDE SEQUENCE</scope>
</reference>
<keyword evidence="9" id="KW-1185">Reference proteome</keyword>
<evidence type="ECO:0000313" key="9">
    <source>
        <dbReference type="Proteomes" id="UP001054889"/>
    </source>
</evidence>
<organism evidence="7 9">
    <name type="scientific">Eleusine coracana subsp. coracana</name>
    <dbReference type="NCBI Taxonomy" id="191504"/>
    <lineage>
        <taxon>Eukaryota</taxon>
        <taxon>Viridiplantae</taxon>
        <taxon>Streptophyta</taxon>
        <taxon>Embryophyta</taxon>
        <taxon>Tracheophyta</taxon>
        <taxon>Spermatophyta</taxon>
        <taxon>Magnoliopsida</taxon>
        <taxon>Liliopsida</taxon>
        <taxon>Poales</taxon>
        <taxon>Poaceae</taxon>
        <taxon>PACMAD clade</taxon>
        <taxon>Chloridoideae</taxon>
        <taxon>Cynodonteae</taxon>
        <taxon>Eleusininae</taxon>
        <taxon>Eleusine</taxon>
    </lineage>
</organism>
<dbReference type="AlphaFoldDB" id="A0AAV5BH28"/>
<comment type="function">
    <text evidence="5">Functions as an E3 ubiquitin ligase.</text>
</comment>
<protein>
    <recommendedName>
        <fullName evidence="5 6">U-box domain-containing protein</fullName>
        <ecNumber evidence="5">2.3.2.27</ecNumber>
    </recommendedName>
    <alternativeName>
        <fullName evidence="5">RING-type E3 ubiquitin transferase PUB</fullName>
    </alternativeName>
</protein>
<dbReference type="InterPro" id="IPR013083">
    <property type="entry name" value="Znf_RING/FYVE/PHD"/>
</dbReference>
<reference evidence="7" key="1">
    <citation type="journal article" date="2018" name="DNA Res.">
        <title>Multiple hybrid de novo genome assembly of finger millet, an orphan allotetraploid crop.</title>
        <authorList>
            <person name="Hatakeyama M."/>
            <person name="Aluri S."/>
            <person name="Balachadran M.T."/>
            <person name="Sivarajan S.R."/>
            <person name="Patrignani A."/>
            <person name="Gruter S."/>
            <person name="Poveda L."/>
            <person name="Shimizu-Inatsugi R."/>
            <person name="Baeten J."/>
            <person name="Francoijs K.J."/>
            <person name="Nataraja K.N."/>
            <person name="Reddy Y.A.N."/>
            <person name="Phadnis S."/>
            <person name="Ravikumar R.L."/>
            <person name="Schlapbach R."/>
            <person name="Sreeman S.M."/>
            <person name="Shimizu K.K."/>
        </authorList>
    </citation>
    <scope>NUCLEOTIDE SEQUENCE</scope>
</reference>
<dbReference type="SMART" id="SM00504">
    <property type="entry name" value="Ubox"/>
    <property type="match status" value="1"/>
</dbReference>
<feature type="domain" description="U-box" evidence="6">
    <location>
        <begin position="4"/>
        <end position="81"/>
    </location>
</feature>
<accession>A0AAV5BH28</accession>
<dbReference type="EMBL" id="BQKI01000001">
    <property type="protein sequence ID" value="GJM85820.1"/>
    <property type="molecule type" value="Genomic_DNA"/>
</dbReference>
<keyword evidence="4 5" id="KW-0833">Ubl conjugation pathway</keyword>
<evidence type="ECO:0000256" key="4">
    <source>
        <dbReference type="ARBA" id="ARBA00022786"/>
    </source>
</evidence>
<evidence type="ECO:0000313" key="8">
    <source>
        <dbReference type="EMBL" id="GJM85820.1"/>
    </source>
</evidence>
<dbReference type="InterPro" id="IPR003613">
    <property type="entry name" value="Ubox_domain"/>
</dbReference>
<comment type="pathway">
    <text evidence="2 5">Protein modification; protein ubiquitination.</text>
</comment>
<evidence type="ECO:0000313" key="7">
    <source>
        <dbReference type="EMBL" id="GJM85192.1"/>
    </source>
</evidence>
<dbReference type="InterPro" id="IPR016024">
    <property type="entry name" value="ARM-type_fold"/>
</dbReference>
<dbReference type="SUPFAM" id="SSF48371">
    <property type="entry name" value="ARM repeat"/>
    <property type="match status" value="1"/>
</dbReference>
<dbReference type="GO" id="GO:0016567">
    <property type="term" value="P:protein ubiquitination"/>
    <property type="evidence" value="ECO:0007669"/>
    <property type="project" value="UniProtKB-UniRule"/>
</dbReference>
<comment type="caution">
    <text evidence="7">The sequence shown here is derived from an EMBL/GenBank/DDBJ whole genome shotgun (WGS) entry which is preliminary data.</text>
</comment>
<name>A0AAV5BH28_ELECO</name>
<dbReference type="Gene3D" id="3.30.40.10">
    <property type="entry name" value="Zinc/RING finger domain, C3HC4 (zinc finger)"/>
    <property type="match status" value="1"/>
</dbReference>
<gene>
    <name evidence="7" type="primary">ga00933</name>
    <name evidence="8" type="synonym">ga01620</name>
    <name evidence="7" type="ORF">PR202_ga00933</name>
    <name evidence="8" type="ORF">PR202_ga01620</name>
</gene>
<comment type="catalytic activity">
    <reaction evidence="1 5">
        <text>S-ubiquitinyl-[E2 ubiquitin-conjugating enzyme]-L-cysteine + [acceptor protein]-L-lysine = [E2 ubiquitin-conjugating enzyme]-L-cysteine + N(6)-ubiquitinyl-[acceptor protein]-L-lysine.</text>
        <dbReference type="EC" id="2.3.2.27"/>
    </reaction>
</comment>
<dbReference type="EC" id="2.3.2.27" evidence="5"/>